<keyword evidence="8" id="KW-1185">Reference proteome</keyword>
<comment type="subcellular location">
    <subcellularLocation>
        <location evidence="1">Nucleus</location>
    </subcellularLocation>
</comment>
<evidence type="ECO:0000259" key="6">
    <source>
        <dbReference type="SMART" id="SM00906"/>
    </source>
</evidence>
<dbReference type="EMBL" id="JAUJFL010000004">
    <property type="protein sequence ID" value="KAK2605788.1"/>
    <property type="molecule type" value="Genomic_DNA"/>
</dbReference>
<dbReference type="InterPro" id="IPR007219">
    <property type="entry name" value="XnlR_reg_dom"/>
</dbReference>
<dbReference type="Pfam" id="PF04082">
    <property type="entry name" value="Fungal_trans"/>
    <property type="match status" value="1"/>
</dbReference>
<dbReference type="GO" id="GO:0008270">
    <property type="term" value="F:zinc ion binding"/>
    <property type="evidence" value="ECO:0007669"/>
    <property type="project" value="InterPro"/>
</dbReference>
<evidence type="ECO:0000256" key="2">
    <source>
        <dbReference type="ARBA" id="ARBA00022723"/>
    </source>
</evidence>
<dbReference type="GO" id="GO:0003677">
    <property type="term" value="F:DNA binding"/>
    <property type="evidence" value="ECO:0007669"/>
    <property type="project" value="UniProtKB-KW"/>
</dbReference>
<sequence length="644" mass="72335">MSTNAKARRLPSSCVNCRRRKIRASRHPQRPSQPPSSRSVSAPSNPSLTLLTAVWTYQCDKSSSRDCRRCERLGLDCAVTDEVVVRPFYHTSKERFELMAAVVRHFSPNTPLTVENLRDYVSTLSKATSNSSSCRSPGQEASPPPSISQPGTISKTPASHSQSYEHSYTQTQEYDDGADDGTSPGLSESSLDGEFIPDATCQRRFDNASSCAVLNSRISSCIPDNFPRLSMLQRETTIDLSDGQPLWAIPAIALPPRKLSEQCGVTFFTQINSVLYILSPEKFFNSVEAAYSGRDTPTSTQAIIHLVVALANRSPENFETARMQMESVLEEGSLESVQAMMLMSLYRQNQNQRHTAWVALGSATRIAQSLGMHIRTEDESRMVAEQKTRLWWSLYELDQWSSSNLGRSPDTSVNIDTVPSPCESLTASATTPPMYAAASARLAQFLSRATSCIFLRKTCRGRDIDDLLHGLNAWWASLPGHLTQAILSESFARATLYLRLRYHYILVLITRTFLFNPTWESSTMNRYVEICNDNNDKSIEIILDMQARNILTDSFWFDSYYILSTSLILLLRILKNPSCTDLHSKAEIMRNILQEYPGKIQAYATECFKQVLEDINNPQDKTIGPTFDTVMTTLDLWDESELVF</sequence>
<feature type="domain" description="Xylanolytic transcriptional activator regulatory" evidence="6">
    <location>
        <begin position="356"/>
        <end position="425"/>
    </location>
</feature>
<name>A0AAD9SFR8_PHOAM</name>
<dbReference type="CDD" id="cd12148">
    <property type="entry name" value="fungal_TF_MHR"/>
    <property type="match status" value="1"/>
</dbReference>
<comment type="caution">
    <text evidence="7">The sequence shown here is derived from an EMBL/GenBank/DDBJ whole genome shotgun (WGS) entry which is preliminary data.</text>
</comment>
<evidence type="ECO:0000256" key="1">
    <source>
        <dbReference type="ARBA" id="ARBA00004123"/>
    </source>
</evidence>
<feature type="region of interest" description="Disordered" evidence="5">
    <location>
        <begin position="21"/>
        <end position="45"/>
    </location>
</feature>
<dbReference type="SMART" id="SM00906">
    <property type="entry name" value="Fungal_trans"/>
    <property type="match status" value="1"/>
</dbReference>
<dbReference type="PANTHER" id="PTHR46910">
    <property type="entry name" value="TRANSCRIPTION FACTOR PDR1"/>
    <property type="match status" value="1"/>
</dbReference>
<evidence type="ECO:0000256" key="5">
    <source>
        <dbReference type="SAM" id="MobiDB-lite"/>
    </source>
</evidence>
<evidence type="ECO:0000256" key="4">
    <source>
        <dbReference type="ARBA" id="ARBA00023242"/>
    </source>
</evidence>
<dbReference type="GO" id="GO:0006351">
    <property type="term" value="P:DNA-templated transcription"/>
    <property type="evidence" value="ECO:0007669"/>
    <property type="project" value="InterPro"/>
</dbReference>
<evidence type="ECO:0000256" key="3">
    <source>
        <dbReference type="ARBA" id="ARBA00023125"/>
    </source>
</evidence>
<keyword evidence="3" id="KW-0238">DNA-binding</keyword>
<protein>
    <recommendedName>
        <fullName evidence="6">Xylanolytic transcriptional activator regulatory domain-containing protein</fullName>
    </recommendedName>
</protein>
<dbReference type="GO" id="GO:0000981">
    <property type="term" value="F:DNA-binding transcription factor activity, RNA polymerase II-specific"/>
    <property type="evidence" value="ECO:0007669"/>
    <property type="project" value="InterPro"/>
</dbReference>
<gene>
    <name evidence="7" type="ORF">N8I77_008602</name>
</gene>
<dbReference type="Proteomes" id="UP001265746">
    <property type="component" value="Unassembled WGS sequence"/>
</dbReference>
<feature type="region of interest" description="Disordered" evidence="5">
    <location>
        <begin position="127"/>
        <end position="193"/>
    </location>
</feature>
<dbReference type="CDD" id="cd00067">
    <property type="entry name" value="GAL4"/>
    <property type="match status" value="1"/>
</dbReference>
<organism evidence="7 8">
    <name type="scientific">Phomopsis amygdali</name>
    <name type="common">Fusicoccum amygdali</name>
    <dbReference type="NCBI Taxonomy" id="1214568"/>
    <lineage>
        <taxon>Eukaryota</taxon>
        <taxon>Fungi</taxon>
        <taxon>Dikarya</taxon>
        <taxon>Ascomycota</taxon>
        <taxon>Pezizomycotina</taxon>
        <taxon>Sordariomycetes</taxon>
        <taxon>Sordariomycetidae</taxon>
        <taxon>Diaporthales</taxon>
        <taxon>Diaporthaceae</taxon>
        <taxon>Diaporthe</taxon>
    </lineage>
</organism>
<accession>A0AAD9SFR8</accession>
<evidence type="ECO:0000313" key="7">
    <source>
        <dbReference type="EMBL" id="KAK2605788.1"/>
    </source>
</evidence>
<proteinExistence type="predicted"/>
<keyword evidence="2" id="KW-0479">Metal-binding</keyword>
<feature type="compositionally biased region" description="Low complexity" evidence="5">
    <location>
        <begin position="35"/>
        <end position="45"/>
    </location>
</feature>
<dbReference type="AlphaFoldDB" id="A0AAD9SFR8"/>
<evidence type="ECO:0000313" key="8">
    <source>
        <dbReference type="Proteomes" id="UP001265746"/>
    </source>
</evidence>
<keyword evidence="4" id="KW-0539">Nucleus</keyword>
<dbReference type="InterPro" id="IPR001138">
    <property type="entry name" value="Zn2Cys6_DnaBD"/>
</dbReference>
<dbReference type="PANTHER" id="PTHR46910:SF3">
    <property type="entry name" value="HALOTOLERANCE PROTEIN 9-RELATED"/>
    <property type="match status" value="1"/>
</dbReference>
<dbReference type="GO" id="GO:0005634">
    <property type="term" value="C:nucleus"/>
    <property type="evidence" value="ECO:0007669"/>
    <property type="project" value="UniProtKB-SubCell"/>
</dbReference>
<reference evidence="7" key="1">
    <citation type="submission" date="2023-06" db="EMBL/GenBank/DDBJ databases">
        <authorList>
            <person name="Noh H."/>
        </authorList>
    </citation>
    <scope>NUCLEOTIDE SEQUENCE</scope>
    <source>
        <strain evidence="7">DUCC20226</strain>
    </source>
</reference>
<dbReference type="InterPro" id="IPR050987">
    <property type="entry name" value="AtrR-like"/>
</dbReference>
<feature type="compositionally biased region" description="Polar residues" evidence="5">
    <location>
        <begin position="148"/>
        <end position="172"/>
    </location>
</feature>